<dbReference type="Proteomes" id="UP000822688">
    <property type="component" value="Chromosome 6"/>
</dbReference>
<dbReference type="PANTHER" id="PTHR13134">
    <property type="entry name" value="TRAFFICKING PROTEIN PARTICLE COMPLEX SUBUNIT 13"/>
    <property type="match status" value="1"/>
</dbReference>
<dbReference type="Pfam" id="PF23647">
    <property type="entry name" value="TRAPPC13_M"/>
    <property type="match status" value="1"/>
</dbReference>
<dbReference type="PANTHER" id="PTHR13134:SF3">
    <property type="entry name" value="TRAFFICKING PROTEIN PARTICLE COMPLEX SUBUNIT 13"/>
    <property type="match status" value="1"/>
</dbReference>
<name>A0A8T0HII5_CERPU</name>
<dbReference type="Pfam" id="PF06159">
    <property type="entry name" value="TRAPPC13_N"/>
    <property type="match status" value="1"/>
</dbReference>
<dbReference type="InterPro" id="IPR055429">
    <property type="entry name" value="TRAPPC13_M"/>
</dbReference>
<accession>A0A8T0HII5</accession>
<evidence type="ECO:0000259" key="2">
    <source>
        <dbReference type="Pfam" id="PF23647"/>
    </source>
</evidence>
<protein>
    <recommendedName>
        <fullName evidence="5">Trafficking protein particle complex subunit 13</fullName>
    </recommendedName>
</protein>
<feature type="domain" description="Trafficking protein particle complex subunit 13 middle" evidence="2">
    <location>
        <begin position="193"/>
        <end position="305"/>
    </location>
</feature>
<dbReference type="AlphaFoldDB" id="A0A8T0HII5"/>
<evidence type="ECO:0008006" key="5">
    <source>
        <dbReference type="Google" id="ProtNLM"/>
    </source>
</evidence>
<evidence type="ECO:0000259" key="1">
    <source>
        <dbReference type="Pfam" id="PF06159"/>
    </source>
</evidence>
<feature type="domain" description="Trafficking protein particle complex subunit 13 N-terminal" evidence="1">
    <location>
        <begin position="9"/>
        <end position="183"/>
    </location>
</feature>
<dbReference type="EMBL" id="CM026427">
    <property type="protein sequence ID" value="KAG0569422.1"/>
    <property type="molecule type" value="Genomic_DNA"/>
</dbReference>
<evidence type="ECO:0000313" key="3">
    <source>
        <dbReference type="EMBL" id="KAG0569422.1"/>
    </source>
</evidence>
<evidence type="ECO:0000313" key="4">
    <source>
        <dbReference type="Proteomes" id="UP000822688"/>
    </source>
</evidence>
<organism evidence="3 4">
    <name type="scientific">Ceratodon purpureus</name>
    <name type="common">Fire moss</name>
    <name type="synonym">Dicranum purpureum</name>
    <dbReference type="NCBI Taxonomy" id="3225"/>
    <lineage>
        <taxon>Eukaryota</taxon>
        <taxon>Viridiplantae</taxon>
        <taxon>Streptophyta</taxon>
        <taxon>Embryophyta</taxon>
        <taxon>Bryophyta</taxon>
        <taxon>Bryophytina</taxon>
        <taxon>Bryopsida</taxon>
        <taxon>Dicranidae</taxon>
        <taxon>Pseudoditrichales</taxon>
        <taxon>Ditrichaceae</taxon>
        <taxon>Ceratodon</taxon>
    </lineage>
</organism>
<reference evidence="3 4" key="1">
    <citation type="submission" date="2020-06" db="EMBL/GenBank/DDBJ databases">
        <title>WGS assembly of Ceratodon purpureus strain R40.</title>
        <authorList>
            <person name="Carey S.B."/>
            <person name="Jenkins J."/>
            <person name="Shu S."/>
            <person name="Lovell J.T."/>
            <person name="Sreedasyam A."/>
            <person name="Maumus F."/>
            <person name="Tiley G.P."/>
            <person name="Fernandez-Pozo N."/>
            <person name="Barry K."/>
            <person name="Chen C."/>
            <person name="Wang M."/>
            <person name="Lipzen A."/>
            <person name="Daum C."/>
            <person name="Saski C.A."/>
            <person name="Payton A.C."/>
            <person name="Mcbreen J.C."/>
            <person name="Conrad R.E."/>
            <person name="Kollar L.M."/>
            <person name="Olsson S."/>
            <person name="Huttunen S."/>
            <person name="Landis J.B."/>
            <person name="Wickett N.J."/>
            <person name="Johnson M.G."/>
            <person name="Rensing S.A."/>
            <person name="Grimwood J."/>
            <person name="Schmutz J."/>
            <person name="Mcdaniel S.F."/>
        </authorList>
    </citation>
    <scope>NUCLEOTIDE SEQUENCE [LARGE SCALE GENOMIC DNA]</scope>
    <source>
        <strain evidence="3 4">R40</strain>
    </source>
</reference>
<comment type="caution">
    <text evidence="3">The sequence shown here is derived from an EMBL/GenBank/DDBJ whole genome shotgun (WGS) entry which is preliminary data.</text>
</comment>
<gene>
    <name evidence="3" type="ORF">KC19_6G089500</name>
</gene>
<dbReference type="InterPro" id="IPR010378">
    <property type="entry name" value="TRAPPC13"/>
</dbReference>
<proteinExistence type="predicted"/>
<dbReference type="InterPro" id="IPR055427">
    <property type="entry name" value="TRAPPC13_N"/>
</dbReference>
<sequence>MSSPGGTGHSLAFRVMRLCRPALQVDLGLRFDPMDLIQGEDLHDGEELQASIEAREKEGPYWRRSELEKPIDALGLPGLLVLPQTFGSIYLGESFCSYISVGNHTSHDVRDVGIKAELQTERQRVTLYDSTKAPMDFVRAGGRHDFIIEHDIKELGPHTLVCMAVYTDSDGERKYLPQYFKFLASNPLSVRTKETTYLEACIENSTKSLLFLDHVRFDPQPPMTVTVLEVESNDNDESEGPLSGLLKQIKVIKANGGTRHFLYQFHKPAGAPVSAKADGSNTLGKLEIMWRTTLGEPGRLQTQQILGNPSPRKEVSLRIVELPSRIVVERPFQVRMSVSNQTDRAIGPLQISISQDDDQGVPRAIVVNGLWSMVSLYLELILVFGIYLILETSLLATAVGVQKITGITVADRRDGKPYDTLTATEVQSLCFCFCLSFRIAEGHI</sequence>
<dbReference type="GO" id="GO:1990072">
    <property type="term" value="C:TRAPPIII protein complex"/>
    <property type="evidence" value="ECO:0007669"/>
    <property type="project" value="TreeGrafter"/>
</dbReference>
<keyword evidence="4" id="KW-1185">Reference proteome</keyword>